<feature type="compositionally biased region" description="Basic and acidic residues" evidence="1">
    <location>
        <begin position="65"/>
        <end position="78"/>
    </location>
</feature>
<proteinExistence type="predicted"/>
<comment type="caution">
    <text evidence="2">The sequence shown here is derived from an EMBL/GenBank/DDBJ whole genome shotgun (WGS) entry which is preliminary data.</text>
</comment>
<evidence type="ECO:0000256" key="1">
    <source>
        <dbReference type="SAM" id="MobiDB-lite"/>
    </source>
</evidence>
<reference evidence="2 3" key="1">
    <citation type="submission" date="2019-08" db="EMBL/GenBank/DDBJ databases">
        <title>Draft genome sequences of two oriental melons (Cucumis melo L. var makuwa).</title>
        <authorList>
            <person name="Kwon S.-Y."/>
        </authorList>
    </citation>
    <scope>NUCLEOTIDE SEQUENCE [LARGE SCALE GENOMIC DNA]</scope>
    <source>
        <strain evidence="3">cv. SW 3</strain>
        <tissue evidence="2">Leaf</tissue>
    </source>
</reference>
<organism evidence="2 3">
    <name type="scientific">Cucumis melo var. makuwa</name>
    <name type="common">Oriental melon</name>
    <dbReference type="NCBI Taxonomy" id="1194695"/>
    <lineage>
        <taxon>Eukaryota</taxon>
        <taxon>Viridiplantae</taxon>
        <taxon>Streptophyta</taxon>
        <taxon>Embryophyta</taxon>
        <taxon>Tracheophyta</taxon>
        <taxon>Spermatophyta</taxon>
        <taxon>Magnoliopsida</taxon>
        <taxon>eudicotyledons</taxon>
        <taxon>Gunneridae</taxon>
        <taxon>Pentapetalae</taxon>
        <taxon>rosids</taxon>
        <taxon>fabids</taxon>
        <taxon>Cucurbitales</taxon>
        <taxon>Cucurbitaceae</taxon>
        <taxon>Benincaseae</taxon>
        <taxon>Cucumis</taxon>
    </lineage>
</organism>
<dbReference type="Proteomes" id="UP000321393">
    <property type="component" value="Unassembled WGS sequence"/>
</dbReference>
<evidence type="ECO:0000313" key="3">
    <source>
        <dbReference type="Proteomes" id="UP000321393"/>
    </source>
</evidence>
<feature type="region of interest" description="Disordered" evidence="1">
    <location>
        <begin position="65"/>
        <end position="95"/>
    </location>
</feature>
<accession>A0A5A7T751</accession>
<name>A0A5A7T751_CUCMM</name>
<feature type="compositionally biased region" description="Basic and acidic residues" evidence="1">
    <location>
        <begin position="17"/>
        <end position="26"/>
    </location>
</feature>
<sequence length="95" mass="10760">MKTMDPTKRNNQARTMDPTKRKSSGCRERRFYLVVASYGGHHDHEHEHEEPKGESLLDKIAEKIHAHDSSSSDFDDNKGNTSASIKPKGLVNQIE</sequence>
<dbReference type="AlphaFoldDB" id="A0A5A7T751"/>
<dbReference type="EMBL" id="SSTE01018486">
    <property type="protein sequence ID" value="KAA0039080.1"/>
    <property type="molecule type" value="Genomic_DNA"/>
</dbReference>
<feature type="region of interest" description="Disordered" evidence="1">
    <location>
        <begin position="1"/>
        <end position="26"/>
    </location>
</feature>
<gene>
    <name evidence="2" type="ORF">E6C27_scaffold84G001780</name>
</gene>
<evidence type="ECO:0000313" key="2">
    <source>
        <dbReference type="EMBL" id="KAA0039080.1"/>
    </source>
</evidence>
<protein>
    <submittedName>
        <fullName evidence="2">Reticulon-like protein B2</fullName>
    </submittedName>
</protein>